<evidence type="ECO:0000256" key="3">
    <source>
        <dbReference type="ARBA" id="ARBA00022519"/>
    </source>
</evidence>
<dbReference type="InterPro" id="IPR004960">
    <property type="entry name" value="LipA_acyltrans"/>
</dbReference>
<keyword evidence="3" id="KW-0997">Cell inner membrane</keyword>
<keyword evidence="7 10" id="KW-1133">Transmembrane helix</keyword>
<keyword evidence="4" id="KW-0808">Transferase</keyword>
<dbReference type="GO" id="GO:0009245">
    <property type="term" value="P:lipid A biosynthetic process"/>
    <property type="evidence" value="ECO:0007669"/>
    <property type="project" value="InterPro"/>
</dbReference>
<evidence type="ECO:0000256" key="10">
    <source>
        <dbReference type="SAM" id="Phobius"/>
    </source>
</evidence>
<dbReference type="InterPro" id="IPR011920">
    <property type="entry name" value="Lipid_A_LpxL_LpxP"/>
</dbReference>
<evidence type="ECO:0000256" key="4">
    <source>
        <dbReference type="ARBA" id="ARBA00022679"/>
    </source>
</evidence>
<dbReference type="Pfam" id="PF03279">
    <property type="entry name" value="Lip_A_acyltrans"/>
    <property type="match status" value="1"/>
</dbReference>
<keyword evidence="5 10" id="KW-0812">Transmembrane</keyword>
<evidence type="ECO:0000256" key="5">
    <source>
        <dbReference type="ARBA" id="ARBA00022692"/>
    </source>
</evidence>
<dbReference type="GO" id="GO:0009103">
    <property type="term" value="P:lipopolysaccharide biosynthetic process"/>
    <property type="evidence" value="ECO:0007669"/>
    <property type="project" value="UniProtKB-KW"/>
</dbReference>
<name>A0A381NMV4_9ZZZZ</name>
<evidence type="ECO:0000256" key="8">
    <source>
        <dbReference type="ARBA" id="ARBA00023136"/>
    </source>
</evidence>
<organism evidence="11">
    <name type="scientific">marine metagenome</name>
    <dbReference type="NCBI Taxonomy" id="408172"/>
    <lineage>
        <taxon>unclassified sequences</taxon>
        <taxon>metagenomes</taxon>
        <taxon>ecological metagenomes</taxon>
    </lineage>
</organism>
<keyword evidence="6" id="KW-0448">Lipopolysaccharide biosynthesis</keyword>
<evidence type="ECO:0000256" key="2">
    <source>
        <dbReference type="ARBA" id="ARBA00022475"/>
    </source>
</evidence>
<evidence type="ECO:0000256" key="9">
    <source>
        <dbReference type="ARBA" id="ARBA00023315"/>
    </source>
</evidence>
<gene>
    <name evidence="11" type="ORF">METZ01_LOCUS8796</name>
</gene>
<dbReference type="EMBL" id="UINC01000470">
    <property type="protein sequence ID" value="SUZ55942.1"/>
    <property type="molecule type" value="Genomic_DNA"/>
</dbReference>
<accession>A0A381NMV4</accession>
<reference evidence="11" key="1">
    <citation type="submission" date="2018-05" db="EMBL/GenBank/DDBJ databases">
        <authorList>
            <person name="Lanie J.A."/>
            <person name="Ng W.-L."/>
            <person name="Kazmierczak K.M."/>
            <person name="Andrzejewski T.M."/>
            <person name="Davidsen T.M."/>
            <person name="Wayne K.J."/>
            <person name="Tettelin H."/>
            <person name="Glass J.I."/>
            <person name="Rusch D."/>
            <person name="Podicherti R."/>
            <person name="Tsui H.-C.T."/>
            <person name="Winkler M.E."/>
        </authorList>
    </citation>
    <scope>NUCLEOTIDE SEQUENCE</scope>
</reference>
<keyword evidence="8 10" id="KW-0472">Membrane</keyword>
<evidence type="ECO:0000256" key="7">
    <source>
        <dbReference type="ARBA" id="ARBA00022989"/>
    </source>
</evidence>
<dbReference type="GO" id="GO:0016746">
    <property type="term" value="F:acyltransferase activity"/>
    <property type="evidence" value="ECO:0007669"/>
    <property type="project" value="UniProtKB-KW"/>
</dbReference>
<dbReference type="PANTHER" id="PTHR30606">
    <property type="entry name" value="LIPID A BIOSYNTHESIS LAUROYL ACYLTRANSFERASE"/>
    <property type="match status" value="1"/>
</dbReference>
<dbReference type="CDD" id="cd07984">
    <property type="entry name" value="LPLAT_LABLAT-like"/>
    <property type="match status" value="1"/>
</dbReference>
<proteinExistence type="predicted"/>
<dbReference type="NCBIfam" id="TIGR02207">
    <property type="entry name" value="lipid_A_htrB"/>
    <property type="match status" value="1"/>
</dbReference>
<sequence>MLAAVIHRHTVPFEPAISDGIQTVRIRAMPFRLLSPAHWPTWLLIAVAFFVVRLPIRYQLQLGRLIGNLLQRIGGRRARIAAQNIELCFPDLSAQERARLTKQVFESTGIAVIETAYTWLRPVDALLPRVRFHGLEVLQAAVNEGKGVLLVGAHFAVLDLGGAFLAAHFDFDCIYRTSRNSVIDYISLRRRISLYGHVIERSDMRGTVRQLRQSRTIWYAADQDNGRQHSVFAPFFGIPAATINVTSRLAKISGSPVIFMSHFRDESDCSWSVHLRRIEDYPTGDEIADATLMNQVIEREIRSHPAQYLWLHRRFKTMPDGARKY</sequence>
<protein>
    <recommendedName>
        <fullName evidence="12">Lipid A biosynthesis acyltransferase</fullName>
    </recommendedName>
</protein>
<evidence type="ECO:0008006" key="12">
    <source>
        <dbReference type="Google" id="ProtNLM"/>
    </source>
</evidence>
<dbReference type="AlphaFoldDB" id="A0A381NMV4"/>
<dbReference type="PIRSF" id="PIRSF026649">
    <property type="entry name" value="MsbB"/>
    <property type="match status" value="1"/>
</dbReference>
<evidence type="ECO:0000313" key="11">
    <source>
        <dbReference type="EMBL" id="SUZ55942.1"/>
    </source>
</evidence>
<comment type="subcellular location">
    <subcellularLocation>
        <location evidence="1">Cell inner membrane</location>
    </subcellularLocation>
</comment>
<dbReference type="PANTHER" id="PTHR30606:SF9">
    <property type="entry name" value="LIPID A BIOSYNTHESIS LAUROYLTRANSFERASE"/>
    <property type="match status" value="1"/>
</dbReference>
<evidence type="ECO:0000256" key="1">
    <source>
        <dbReference type="ARBA" id="ARBA00004533"/>
    </source>
</evidence>
<keyword evidence="2" id="KW-1003">Cell membrane</keyword>
<keyword evidence="9" id="KW-0012">Acyltransferase</keyword>
<feature type="transmembrane region" description="Helical" evidence="10">
    <location>
        <begin position="39"/>
        <end position="56"/>
    </location>
</feature>
<evidence type="ECO:0000256" key="6">
    <source>
        <dbReference type="ARBA" id="ARBA00022985"/>
    </source>
</evidence>
<dbReference type="GO" id="GO:0005886">
    <property type="term" value="C:plasma membrane"/>
    <property type="evidence" value="ECO:0007669"/>
    <property type="project" value="UniProtKB-SubCell"/>
</dbReference>